<reference evidence="1 2" key="1">
    <citation type="submission" date="2014-04" db="EMBL/GenBank/DDBJ databases">
        <authorList>
            <consortium name="DOE Joint Genome Institute"/>
            <person name="Kuo A."/>
            <person name="Tarkka M."/>
            <person name="Buscot F."/>
            <person name="Kohler A."/>
            <person name="Nagy L.G."/>
            <person name="Floudas D."/>
            <person name="Copeland A."/>
            <person name="Barry K.W."/>
            <person name="Cichocki N."/>
            <person name="Veneault-Fourrey C."/>
            <person name="LaButti K."/>
            <person name="Lindquist E.A."/>
            <person name="Lipzen A."/>
            <person name="Lundell T."/>
            <person name="Morin E."/>
            <person name="Murat C."/>
            <person name="Sun H."/>
            <person name="Tunlid A."/>
            <person name="Henrissat B."/>
            <person name="Grigoriev I.V."/>
            <person name="Hibbett D.S."/>
            <person name="Martin F."/>
            <person name="Nordberg H.P."/>
            <person name="Cantor M.N."/>
            <person name="Hua S.X."/>
        </authorList>
    </citation>
    <scope>NUCLEOTIDE SEQUENCE [LARGE SCALE GENOMIC DNA]</scope>
    <source>
        <strain evidence="1 2">F 1598</strain>
    </source>
</reference>
<name>A0A0C3GNU3_PILCF</name>
<proteinExistence type="predicted"/>
<keyword evidence="2" id="KW-1185">Reference proteome</keyword>
<evidence type="ECO:0000313" key="2">
    <source>
        <dbReference type="Proteomes" id="UP000054166"/>
    </source>
</evidence>
<organism evidence="1 2">
    <name type="scientific">Piloderma croceum (strain F 1598)</name>
    <dbReference type="NCBI Taxonomy" id="765440"/>
    <lineage>
        <taxon>Eukaryota</taxon>
        <taxon>Fungi</taxon>
        <taxon>Dikarya</taxon>
        <taxon>Basidiomycota</taxon>
        <taxon>Agaricomycotina</taxon>
        <taxon>Agaricomycetes</taxon>
        <taxon>Agaricomycetidae</taxon>
        <taxon>Atheliales</taxon>
        <taxon>Atheliaceae</taxon>
        <taxon>Piloderma</taxon>
    </lineage>
</organism>
<accession>A0A0C3GNU3</accession>
<dbReference type="EMBL" id="KN832970">
    <property type="protein sequence ID" value="KIM92191.1"/>
    <property type="molecule type" value="Genomic_DNA"/>
</dbReference>
<gene>
    <name evidence="1" type="ORF">PILCRDRAFT_114283</name>
</gene>
<dbReference type="HOGENOM" id="CLU_3107163_0_0_1"/>
<dbReference type="Proteomes" id="UP000054166">
    <property type="component" value="Unassembled WGS sequence"/>
</dbReference>
<protein>
    <submittedName>
        <fullName evidence="1">Uncharacterized protein</fullName>
    </submittedName>
</protein>
<dbReference type="InParanoid" id="A0A0C3GNU3"/>
<dbReference type="AlphaFoldDB" id="A0A0C3GNU3"/>
<sequence length="51" mass="6020">MASARYLLLTMRSRCIKTHSVTVIWKQRLQAAYQVFLILLRAYTLALSTRY</sequence>
<reference evidence="2" key="2">
    <citation type="submission" date="2015-01" db="EMBL/GenBank/DDBJ databases">
        <title>Evolutionary Origins and Diversification of the Mycorrhizal Mutualists.</title>
        <authorList>
            <consortium name="DOE Joint Genome Institute"/>
            <consortium name="Mycorrhizal Genomics Consortium"/>
            <person name="Kohler A."/>
            <person name="Kuo A."/>
            <person name="Nagy L.G."/>
            <person name="Floudas D."/>
            <person name="Copeland A."/>
            <person name="Barry K.W."/>
            <person name="Cichocki N."/>
            <person name="Veneault-Fourrey C."/>
            <person name="LaButti K."/>
            <person name="Lindquist E.A."/>
            <person name="Lipzen A."/>
            <person name="Lundell T."/>
            <person name="Morin E."/>
            <person name="Murat C."/>
            <person name="Riley R."/>
            <person name="Ohm R."/>
            <person name="Sun H."/>
            <person name="Tunlid A."/>
            <person name="Henrissat B."/>
            <person name="Grigoriev I.V."/>
            <person name="Hibbett D.S."/>
            <person name="Martin F."/>
        </authorList>
    </citation>
    <scope>NUCLEOTIDE SEQUENCE [LARGE SCALE GENOMIC DNA]</scope>
    <source>
        <strain evidence="2">F 1598</strain>
    </source>
</reference>
<evidence type="ECO:0000313" key="1">
    <source>
        <dbReference type="EMBL" id="KIM92191.1"/>
    </source>
</evidence>